<dbReference type="Gene3D" id="1.10.287.130">
    <property type="match status" value="1"/>
</dbReference>
<keyword evidence="5" id="KW-0597">Phosphoprotein</keyword>
<dbReference type="SMART" id="SM00304">
    <property type="entry name" value="HAMP"/>
    <property type="match status" value="1"/>
</dbReference>
<sequence>MQLRVISTALIVGLVAVALLSAFLASTIRDGLFEQRVDDVLAESTRSTVQAQATFNSATATSTTQVQQLLNDMLPALQVSGPGGRDVFLLRSNRDGIPSSVLDINTAPELRSLISTDLRTSTAESDGQRWQPVAIPDDAGVLPGVMVGSTVEVPGSGTFELYYLYTLQSEEDTLAFMQQVLGLAGLVLVAFLGIITWMVTRQAVAPVQRAAEVAERLADGHLDERLVVRGEDEMATLARSFNEMAESLQDQIQRLDDLSTVQRRFVSDVSHELRTPLTTVRMASEMIYEGREDFEPVVKRSAELLVNQLDRFEDLLADLLEISRFDAGAAVLDAESHDLRDVVNSAIDQATPLAERKGVWLTGEFDDSSTSADIDPRRVERIVRNLLVNAIEHAEGGPVEVRVAANETAVAVRVRDHGVGLARDEVGHVFDRFWRADPARARTSGGTGLGLAISLEDALLHGGWLEAWGRPGMGASFRLTLPRRAGIVLTASPIDLVPPRAADETSPGERRHDEIGPSSLPAIHDLASTHPATGGIPAQGESTVEVEVQ</sequence>
<dbReference type="InterPro" id="IPR003661">
    <property type="entry name" value="HisK_dim/P_dom"/>
</dbReference>
<dbReference type="PROSITE" id="PS50109">
    <property type="entry name" value="HIS_KIN"/>
    <property type="match status" value="1"/>
</dbReference>
<evidence type="ECO:0000259" key="18">
    <source>
        <dbReference type="PROSITE" id="PS50885"/>
    </source>
</evidence>
<evidence type="ECO:0000256" key="13">
    <source>
        <dbReference type="ARBA" id="ARBA00023136"/>
    </source>
</evidence>
<evidence type="ECO:0000256" key="7">
    <source>
        <dbReference type="ARBA" id="ARBA00022692"/>
    </source>
</evidence>
<evidence type="ECO:0000256" key="8">
    <source>
        <dbReference type="ARBA" id="ARBA00022741"/>
    </source>
</evidence>
<keyword evidence="20" id="KW-1185">Reference proteome</keyword>
<dbReference type="EMBL" id="PDJG01000001">
    <property type="protein sequence ID" value="PFG32566.1"/>
    <property type="molecule type" value="Genomic_DNA"/>
</dbReference>
<dbReference type="Pfam" id="PF02518">
    <property type="entry name" value="HATPase_c"/>
    <property type="match status" value="1"/>
</dbReference>
<name>A0A2A9E1P3_9MICO</name>
<dbReference type="SMART" id="SM00387">
    <property type="entry name" value="HATPase_c"/>
    <property type="match status" value="1"/>
</dbReference>
<feature type="transmembrane region" description="Helical" evidence="16">
    <location>
        <begin position="6"/>
        <end position="26"/>
    </location>
</feature>
<dbReference type="InterPro" id="IPR005467">
    <property type="entry name" value="His_kinase_dom"/>
</dbReference>
<dbReference type="InterPro" id="IPR047669">
    <property type="entry name" value="MtrAB_MtrB"/>
</dbReference>
<dbReference type="SUPFAM" id="SSF47384">
    <property type="entry name" value="Homodimeric domain of signal transducing histidine kinase"/>
    <property type="match status" value="1"/>
</dbReference>
<evidence type="ECO:0000256" key="9">
    <source>
        <dbReference type="ARBA" id="ARBA00022777"/>
    </source>
</evidence>
<evidence type="ECO:0000256" key="16">
    <source>
        <dbReference type="SAM" id="Phobius"/>
    </source>
</evidence>
<comment type="catalytic activity">
    <reaction evidence="1">
        <text>ATP + protein L-histidine = ADP + protein N-phospho-L-histidine.</text>
        <dbReference type="EC" id="2.7.13.3"/>
    </reaction>
</comment>
<evidence type="ECO:0000256" key="5">
    <source>
        <dbReference type="ARBA" id="ARBA00022553"/>
    </source>
</evidence>
<dbReference type="Pfam" id="PF00512">
    <property type="entry name" value="HisKA"/>
    <property type="match status" value="1"/>
</dbReference>
<dbReference type="GO" id="GO:0005886">
    <property type="term" value="C:plasma membrane"/>
    <property type="evidence" value="ECO:0007669"/>
    <property type="project" value="UniProtKB-SubCell"/>
</dbReference>
<keyword evidence="12" id="KW-0902">Two-component regulatory system</keyword>
<dbReference type="PROSITE" id="PS50885">
    <property type="entry name" value="HAMP"/>
    <property type="match status" value="1"/>
</dbReference>
<accession>A0A2A9E1P3</accession>
<evidence type="ECO:0000256" key="11">
    <source>
        <dbReference type="ARBA" id="ARBA00022989"/>
    </source>
</evidence>
<evidence type="ECO:0000256" key="4">
    <source>
        <dbReference type="ARBA" id="ARBA00022475"/>
    </source>
</evidence>
<dbReference type="FunFam" id="1.10.287.130:FF:000010">
    <property type="entry name" value="Two-component sensor histidine kinase"/>
    <property type="match status" value="1"/>
</dbReference>
<feature type="transmembrane region" description="Helical" evidence="16">
    <location>
        <begin position="180"/>
        <end position="199"/>
    </location>
</feature>
<dbReference type="PRINTS" id="PR00344">
    <property type="entry name" value="BCTRLSENSOR"/>
</dbReference>
<dbReference type="Pfam" id="PF00672">
    <property type="entry name" value="HAMP"/>
    <property type="match status" value="1"/>
</dbReference>
<dbReference type="InterPro" id="IPR003660">
    <property type="entry name" value="HAMP_dom"/>
</dbReference>
<dbReference type="CDD" id="cd00075">
    <property type="entry name" value="HATPase"/>
    <property type="match status" value="1"/>
</dbReference>
<dbReference type="GO" id="GO:0000155">
    <property type="term" value="F:phosphorelay sensor kinase activity"/>
    <property type="evidence" value="ECO:0007669"/>
    <property type="project" value="InterPro"/>
</dbReference>
<keyword evidence="6" id="KW-0808">Transferase</keyword>
<dbReference type="PANTHER" id="PTHR43547:SF2">
    <property type="entry name" value="HYBRID SIGNAL TRANSDUCTION HISTIDINE KINASE C"/>
    <property type="match status" value="1"/>
</dbReference>
<dbReference type="GO" id="GO:0005524">
    <property type="term" value="F:ATP binding"/>
    <property type="evidence" value="ECO:0007669"/>
    <property type="project" value="UniProtKB-KW"/>
</dbReference>
<organism evidence="19 20">
    <name type="scientific">Sanguibacter antarcticus</name>
    <dbReference type="NCBI Taxonomy" id="372484"/>
    <lineage>
        <taxon>Bacteria</taxon>
        <taxon>Bacillati</taxon>
        <taxon>Actinomycetota</taxon>
        <taxon>Actinomycetes</taxon>
        <taxon>Micrococcales</taxon>
        <taxon>Sanguibacteraceae</taxon>
        <taxon>Sanguibacter</taxon>
    </lineage>
</organism>
<dbReference type="EC" id="2.7.13.3" evidence="3"/>
<evidence type="ECO:0000313" key="20">
    <source>
        <dbReference type="Proteomes" id="UP000225548"/>
    </source>
</evidence>
<dbReference type="OrthoDB" id="9786919at2"/>
<evidence type="ECO:0000256" key="6">
    <source>
        <dbReference type="ARBA" id="ARBA00022679"/>
    </source>
</evidence>
<evidence type="ECO:0000256" key="15">
    <source>
        <dbReference type="SAM" id="MobiDB-lite"/>
    </source>
</evidence>
<dbReference type="Gene3D" id="6.10.340.10">
    <property type="match status" value="1"/>
</dbReference>
<keyword evidence="11 16" id="KW-1133">Transmembrane helix</keyword>
<gene>
    <name evidence="19" type="ORF">ATL42_0406</name>
</gene>
<dbReference type="InterPro" id="IPR004358">
    <property type="entry name" value="Sig_transdc_His_kin-like_C"/>
</dbReference>
<dbReference type="AlphaFoldDB" id="A0A2A9E1P3"/>
<proteinExistence type="predicted"/>
<keyword evidence="7 16" id="KW-0812">Transmembrane</keyword>
<feature type="domain" description="Histidine kinase" evidence="17">
    <location>
        <begin position="268"/>
        <end position="485"/>
    </location>
</feature>
<comment type="caution">
    <text evidence="19">The sequence shown here is derived from an EMBL/GenBank/DDBJ whole genome shotgun (WGS) entry which is preliminary data.</text>
</comment>
<keyword evidence="9 19" id="KW-0418">Kinase</keyword>
<dbReference type="InterPro" id="IPR036890">
    <property type="entry name" value="HATPase_C_sf"/>
</dbReference>
<evidence type="ECO:0000256" key="12">
    <source>
        <dbReference type="ARBA" id="ARBA00023012"/>
    </source>
</evidence>
<dbReference type="NCBIfam" id="NF040691">
    <property type="entry name" value="MtrAB_MtrB"/>
    <property type="match status" value="1"/>
</dbReference>
<protein>
    <recommendedName>
        <fullName evidence="14">Sensor histidine kinase MtrB</fullName>
        <ecNumber evidence="3">2.7.13.3</ecNumber>
    </recommendedName>
</protein>
<keyword evidence="4" id="KW-1003">Cell membrane</keyword>
<keyword evidence="13 16" id="KW-0472">Membrane</keyword>
<comment type="subcellular location">
    <subcellularLocation>
        <location evidence="2">Cell membrane</location>
        <topology evidence="2">Multi-pass membrane protein</topology>
    </subcellularLocation>
</comment>
<dbReference type="Gene3D" id="3.30.565.10">
    <property type="entry name" value="Histidine kinase-like ATPase, C-terminal domain"/>
    <property type="match status" value="1"/>
</dbReference>
<dbReference type="Proteomes" id="UP000225548">
    <property type="component" value="Unassembled WGS sequence"/>
</dbReference>
<dbReference type="InterPro" id="IPR003594">
    <property type="entry name" value="HATPase_dom"/>
</dbReference>
<reference evidence="19 20" key="1">
    <citation type="submission" date="2017-10" db="EMBL/GenBank/DDBJ databases">
        <title>Sequencing the genomes of 1000 actinobacteria strains.</title>
        <authorList>
            <person name="Klenk H.-P."/>
        </authorList>
    </citation>
    <scope>NUCLEOTIDE SEQUENCE [LARGE SCALE GENOMIC DNA]</scope>
    <source>
        <strain evidence="19 20">DSM 18966</strain>
    </source>
</reference>
<dbReference type="SUPFAM" id="SSF158472">
    <property type="entry name" value="HAMP domain-like"/>
    <property type="match status" value="1"/>
</dbReference>
<feature type="region of interest" description="Disordered" evidence="15">
    <location>
        <begin position="498"/>
        <end position="549"/>
    </location>
</feature>
<keyword evidence="8" id="KW-0547">Nucleotide-binding</keyword>
<keyword evidence="10" id="KW-0067">ATP-binding</keyword>
<evidence type="ECO:0000256" key="1">
    <source>
        <dbReference type="ARBA" id="ARBA00000085"/>
    </source>
</evidence>
<feature type="domain" description="HAMP" evidence="18">
    <location>
        <begin position="201"/>
        <end position="253"/>
    </location>
</feature>
<dbReference type="PANTHER" id="PTHR43547">
    <property type="entry name" value="TWO-COMPONENT HISTIDINE KINASE"/>
    <property type="match status" value="1"/>
</dbReference>
<dbReference type="InterPro" id="IPR036097">
    <property type="entry name" value="HisK_dim/P_sf"/>
</dbReference>
<evidence type="ECO:0000256" key="10">
    <source>
        <dbReference type="ARBA" id="ARBA00022840"/>
    </source>
</evidence>
<dbReference type="CDD" id="cd00082">
    <property type="entry name" value="HisKA"/>
    <property type="match status" value="1"/>
</dbReference>
<evidence type="ECO:0000256" key="2">
    <source>
        <dbReference type="ARBA" id="ARBA00004651"/>
    </source>
</evidence>
<feature type="compositionally biased region" description="Basic and acidic residues" evidence="15">
    <location>
        <begin position="501"/>
        <end position="515"/>
    </location>
</feature>
<dbReference type="FunFam" id="3.30.565.10:FF:000013">
    <property type="entry name" value="Two-component sensor histidine kinase"/>
    <property type="match status" value="1"/>
</dbReference>
<dbReference type="SUPFAM" id="SSF55874">
    <property type="entry name" value="ATPase domain of HSP90 chaperone/DNA topoisomerase II/histidine kinase"/>
    <property type="match status" value="1"/>
</dbReference>
<dbReference type="CDD" id="cd06225">
    <property type="entry name" value="HAMP"/>
    <property type="match status" value="1"/>
</dbReference>
<evidence type="ECO:0000259" key="17">
    <source>
        <dbReference type="PROSITE" id="PS50109"/>
    </source>
</evidence>
<evidence type="ECO:0000313" key="19">
    <source>
        <dbReference type="EMBL" id="PFG32566.1"/>
    </source>
</evidence>
<evidence type="ECO:0000256" key="14">
    <source>
        <dbReference type="ARBA" id="ARBA00035305"/>
    </source>
</evidence>
<dbReference type="SMART" id="SM00388">
    <property type="entry name" value="HisKA"/>
    <property type="match status" value="1"/>
</dbReference>
<evidence type="ECO:0000256" key="3">
    <source>
        <dbReference type="ARBA" id="ARBA00012438"/>
    </source>
</evidence>